<proteinExistence type="predicted"/>
<feature type="compositionally biased region" description="Polar residues" evidence="2">
    <location>
        <begin position="1"/>
        <end position="14"/>
    </location>
</feature>
<dbReference type="CTD" id="9814846"/>
<dbReference type="InterPro" id="IPR007883">
    <property type="entry name" value="DUF713"/>
</dbReference>
<dbReference type="EMBL" id="WUAV01000005">
    <property type="protein sequence ID" value="KAF1752023.1"/>
    <property type="molecule type" value="Genomic_DNA"/>
</dbReference>
<evidence type="ECO:0000256" key="1">
    <source>
        <dbReference type="SAM" id="Coils"/>
    </source>
</evidence>
<dbReference type="AlphaFoldDB" id="A0A6A5GBH7"/>
<feature type="region of interest" description="Disordered" evidence="2">
    <location>
        <begin position="75"/>
        <end position="94"/>
    </location>
</feature>
<feature type="coiled-coil region" evidence="1">
    <location>
        <begin position="157"/>
        <end position="195"/>
    </location>
</feature>
<dbReference type="PANTHER" id="PTHR21566:SF6">
    <property type="entry name" value="TRANSMEMBRANE PROTEIN"/>
    <property type="match status" value="1"/>
</dbReference>
<protein>
    <submittedName>
        <fullName evidence="3">Uncharacterized protein</fullName>
    </submittedName>
</protein>
<keyword evidence="1" id="KW-0175">Coiled coil</keyword>
<dbReference type="Proteomes" id="UP000483820">
    <property type="component" value="Chromosome V"/>
</dbReference>
<feature type="region of interest" description="Disordered" evidence="2">
    <location>
        <begin position="1"/>
        <end position="65"/>
    </location>
</feature>
<reference evidence="3 4" key="1">
    <citation type="submission" date="2019-12" db="EMBL/GenBank/DDBJ databases">
        <title>Chromosome-level assembly of the Caenorhabditis remanei genome.</title>
        <authorList>
            <person name="Teterina A.A."/>
            <person name="Willis J.H."/>
            <person name="Phillips P.C."/>
        </authorList>
    </citation>
    <scope>NUCLEOTIDE SEQUENCE [LARGE SCALE GENOMIC DNA]</scope>
    <source>
        <strain evidence="3 4">PX506</strain>
        <tissue evidence="3">Whole organism</tissue>
    </source>
</reference>
<dbReference type="KEGG" id="crq:GCK72_018577"/>
<dbReference type="Pfam" id="PF05218">
    <property type="entry name" value="DUF713"/>
    <property type="match status" value="1"/>
</dbReference>
<dbReference type="GeneID" id="9814846"/>
<feature type="compositionally biased region" description="Basic and acidic residues" evidence="2">
    <location>
        <begin position="18"/>
        <end position="36"/>
    </location>
</feature>
<comment type="caution">
    <text evidence="3">The sequence shown here is derived from an EMBL/GenBank/DDBJ whole genome shotgun (WGS) entry which is preliminary data.</text>
</comment>
<dbReference type="RefSeq" id="XP_053581544.1">
    <property type="nucleotide sequence ID" value="XM_053732631.1"/>
</dbReference>
<evidence type="ECO:0000256" key="2">
    <source>
        <dbReference type="SAM" id="MobiDB-lite"/>
    </source>
</evidence>
<evidence type="ECO:0000313" key="4">
    <source>
        <dbReference type="Proteomes" id="UP000483820"/>
    </source>
</evidence>
<feature type="region of interest" description="Disordered" evidence="2">
    <location>
        <begin position="123"/>
        <end position="142"/>
    </location>
</feature>
<organism evidence="3 4">
    <name type="scientific">Caenorhabditis remanei</name>
    <name type="common">Caenorhabditis vulgaris</name>
    <dbReference type="NCBI Taxonomy" id="31234"/>
    <lineage>
        <taxon>Eukaryota</taxon>
        <taxon>Metazoa</taxon>
        <taxon>Ecdysozoa</taxon>
        <taxon>Nematoda</taxon>
        <taxon>Chromadorea</taxon>
        <taxon>Rhabditida</taxon>
        <taxon>Rhabditina</taxon>
        <taxon>Rhabditomorpha</taxon>
        <taxon>Rhabditoidea</taxon>
        <taxon>Rhabditidae</taxon>
        <taxon>Peloderinae</taxon>
        <taxon>Caenorhabditis</taxon>
    </lineage>
</organism>
<dbReference type="PANTHER" id="PTHR21566">
    <property type="entry name" value="CILIA- AND FLAGELLA-ASSOCIATED PROTEIN 251-LIKE-RELATED-RELATED"/>
    <property type="match status" value="1"/>
</dbReference>
<gene>
    <name evidence="3" type="ORF">GCK72_018577</name>
</gene>
<name>A0A6A5GBH7_CAERE</name>
<evidence type="ECO:0000313" key="3">
    <source>
        <dbReference type="EMBL" id="KAF1752023.1"/>
    </source>
</evidence>
<sequence length="385" mass="45033">MPAAGSESTATVVSCIQKVDDIEKEPENNTNEKSETSENNENSPITPGTKFNTSGGNNEPSRRFSLSDELKNLEESAPVKEELSDLDKLKSEADIKNYEKAFEPTNEELEEQEAYENRKMKLSKEKEEQLKQSDSLKIVEESDGENEEIRRIDEEFRRTLEENERQQYEEIKRMREEREKRQKETEEDFRKMKQESQERITAILGCIQRRIRFEEKEKEWSAILKGFRDPLIKIVTSQYALQDEFRWQTEDEKETPEIIIEEVKYFAKLVCSAQNVLENAFCKLEMLSENYDDRIFLRMIMKPVSLVGHQCNSIGESLIQLLRTPLLKDSQKKFNDAVSNLDPQLIPTTTTLKNNSMTARIEDYTGMEPTPPPEWYYTFSNIQND</sequence>
<accession>A0A6A5GBH7</accession>
<feature type="compositionally biased region" description="Polar residues" evidence="2">
    <location>
        <begin position="45"/>
        <end position="59"/>
    </location>
</feature>